<name>A0A919L564_9ACTN</name>
<dbReference type="GeneID" id="95357453"/>
<keyword evidence="3" id="KW-1185">Reference proteome</keyword>
<evidence type="ECO:0000313" key="3">
    <source>
        <dbReference type="Proteomes" id="UP000617734"/>
    </source>
</evidence>
<dbReference type="Gene3D" id="3.40.630.30">
    <property type="match status" value="1"/>
</dbReference>
<dbReference type="AlphaFoldDB" id="A0A919L564"/>
<dbReference type="CDD" id="cd04301">
    <property type="entry name" value="NAT_SF"/>
    <property type="match status" value="1"/>
</dbReference>
<organism evidence="2 3">
    <name type="scientific">Kitasatospora indigofera</name>
    <dbReference type="NCBI Taxonomy" id="67307"/>
    <lineage>
        <taxon>Bacteria</taxon>
        <taxon>Bacillati</taxon>
        <taxon>Actinomycetota</taxon>
        <taxon>Actinomycetes</taxon>
        <taxon>Kitasatosporales</taxon>
        <taxon>Streptomycetaceae</taxon>
        <taxon>Kitasatospora</taxon>
    </lineage>
</organism>
<accession>A0A919L564</accession>
<dbReference type="RefSeq" id="WP_229928018.1">
    <property type="nucleotide sequence ID" value="NZ_BNBO01000069.1"/>
</dbReference>
<comment type="caution">
    <text evidence="2">The sequence shown here is derived from an EMBL/GenBank/DDBJ whole genome shotgun (WGS) entry which is preliminary data.</text>
</comment>
<reference evidence="2" key="2">
    <citation type="submission" date="2020-09" db="EMBL/GenBank/DDBJ databases">
        <authorList>
            <person name="Sun Q."/>
            <person name="Ohkuma M."/>
        </authorList>
    </citation>
    <scope>NUCLEOTIDE SEQUENCE</scope>
    <source>
        <strain evidence="2">JCM 4646</strain>
    </source>
</reference>
<dbReference type="EMBL" id="BNBO01000069">
    <property type="protein sequence ID" value="GHH83889.1"/>
    <property type="molecule type" value="Genomic_DNA"/>
</dbReference>
<evidence type="ECO:0000313" key="2">
    <source>
        <dbReference type="EMBL" id="GHH83889.1"/>
    </source>
</evidence>
<dbReference type="SUPFAM" id="SSF55729">
    <property type="entry name" value="Acyl-CoA N-acyltransferases (Nat)"/>
    <property type="match status" value="1"/>
</dbReference>
<sequence length="269" mass="29106">MTDDDPMTQDDLPSRLLAAYDDQMRGFSPGPDTVLDHDGTLVRLTGGHRGFVSTPRDVGVRGAALDDLIARQKTHFAAHGQAFEWKTRGHDLPADLPDRLLAAGFVPEPRETVLVGRVADLDLDAAPPAGVTVRRTTDPADLPRIAAMESAVWGEDMGFLAGHLLGLLTARPDETALLVAEAGGEVVSAAWLMLDRDRDFAGLRGGSTLEAWRGRGVYRALVARRARIALEHGHRYLHVDASDDSDPILRRLGLTAITTTTPYVWTPPA</sequence>
<evidence type="ECO:0000259" key="1">
    <source>
        <dbReference type="PROSITE" id="PS51186"/>
    </source>
</evidence>
<proteinExistence type="predicted"/>
<dbReference type="PROSITE" id="PS51186">
    <property type="entry name" value="GNAT"/>
    <property type="match status" value="1"/>
</dbReference>
<dbReference type="InterPro" id="IPR016181">
    <property type="entry name" value="Acyl_CoA_acyltransferase"/>
</dbReference>
<dbReference type="InterPro" id="IPR000182">
    <property type="entry name" value="GNAT_dom"/>
</dbReference>
<reference evidence="2" key="1">
    <citation type="journal article" date="2014" name="Int. J. Syst. Evol. Microbiol.">
        <title>Complete genome sequence of Corynebacterium casei LMG S-19264T (=DSM 44701T), isolated from a smear-ripened cheese.</title>
        <authorList>
            <consortium name="US DOE Joint Genome Institute (JGI-PGF)"/>
            <person name="Walter F."/>
            <person name="Albersmeier A."/>
            <person name="Kalinowski J."/>
            <person name="Ruckert C."/>
        </authorList>
    </citation>
    <scope>NUCLEOTIDE SEQUENCE</scope>
    <source>
        <strain evidence="2">JCM 4646</strain>
    </source>
</reference>
<dbReference type="Proteomes" id="UP000617734">
    <property type="component" value="Unassembled WGS sequence"/>
</dbReference>
<feature type="domain" description="N-acetyltransferase" evidence="1">
    <location>
        <begin position="131"/>
        <end position="269"/>
    </location>
</feature>
<dbReference type="GO" id="GO:0016747">
    <property type="term" value="F:acyltransferase activity, transferring groups other than amino-acyl groups"/>
    <property type="evidence" value="ECO:0007669"/>
    <property type="project" value="InterPro"/>
</dbReference>
<protein>
    <submittedName>
        <fullName evidence="2">N-acetyltransferase</fullName>
    </submittedName>
</protein>
<dbReference type="Pfam" id="PF00583">
    <property type="entry name" value="Acetyltransf_1"/>
    <property type="match status" value="1"/>
</dbReference>
<gene>
    <name evidence="2" type="ORF">GCM10018781_72020</name>
</gene>